<accession>A0A6L2PHR2</accession>
<feature type="coiled-coil region" evidence="2">
    <location>
        <begin position="169"/>
        <end position="231"/>
    </location>
</feature>
<comment type="caution">
    <text evidence="5">The sequence shown here is derived from an EMBL/GenBank/DDBJ whole genome shotgun (WGS) entry which is preliminary data.</text>
</comment>
<feature type="domain" description="CCDC92/74 N-terminal" evidence="4">
    <location>
        <begin position="97"/>
        <end position="143"/>
    </location>
</feature>
<feature type="compositionally biased region" description="Gly residues" evidence="3">
    <location>
        <begin position="302"/>
        <end position="332"/>
    </location>
</feature>
<feature type="region of interest" description="Disordered" evidence="3">
    <location>
        <begin position="373"/>
        <end position="469"/>
    </location>
</feature>
<dbReference type="AlphaFoldDB" id="A0A6L2PHR2"/>
<dbReference type="InParanoid" id="A0A6L2PHR2"/>
<evidence type="ECO:0000256" key="3">
    <source>
        <dbReference type="SAM" id="MobiDB-lite"/>
    </source>
</evidence>
<dbReference type="Proteomes" id="UP000502823">
    <property type="component" value="Unassembled WGS sequence"/>
</dbReference>
<feature type="compositionally biased region" description="Polar residues" evidence="3">
    <location>
        <begin position="1"/>
        <end position="19"/>
    </location>
</feature>
<protein>
    <recommendedName>
        <fullName evidence="4">CCDC92/74 N-terminal domain-containing protein</fullName>
    </recommendedName>
</protein>
<dbReference type="OrthoDB" id="2155209at2759"/>
<evidence type="ECO:0000313" key="5">
    <source>
        <dbReference type="EMBL" id="GFG32099.1"/>
    </source>
</evidence>
<feature type="compositionally biased region" description="Basic and acidic residues" evidence="3">
    <location>
        <begin position="443"/>
        <end position="453"/>
    </location>
</feature>
<organism evidence="5 6">
    <name type="scientific">Coptotermes formosanus</name>
    <name type="common">Formosan subterranean termite</name>
    <dbReference type="NCBI Taxonomy" id="36987"/>
    <lineage>
        <taxon>Eukaryota</taxon>
        <taxon>Metazoa</taxon>
        <taxon>Ecdysozoa</taxon>
        <taxon>Arthropoda</taxon>
        <taxon>Hexapoda</taxon>
        <taxon>Insecta</taxon>
        <taxon>Pterygota</taxon>
        <taxon>Neoptera</taxon>
        <taxon>Polyneoptera</taxon>
        <taxon>Dictyoptera</taxon>
        <taxon>Blattodea</taxon>
        <taxon>Blattoidea</taxon>
        <taxon>Termitoidae</taxon>
        <taxon>Rhinotermitidae</taxon>
        <taxon>Coptotermes</taxon>
    </lineage>
</organism>
<evidence type="ECO:0000313" key="6">
    <source>
        <dbReference type="Proteomes" id="UP000502823"/>
    </source>
</evidence>
<evidence type="ECO:0000259" key="4">
    <source>
        <dbReference type="Pfam" id="PF14916"/>
    </source>
</evidence>
<dbReference type="PANTHER" id="PTHR14882:SF5">
    <property type="entry name" value="COILED-COIL DOMAIN CONTAINING 74A"/>
    <property type="match status" value="1"/>
</dbReference>
<evidence type="ECO:0000256" key="2">
    <source>
        <dbReference type="SAM" id="Coils"/>
    </source>
</evidence>
<feature type="coiled-coil region" evidence="2">
    <location>
        <begin position="109"/>
        <end position="136"/>
    </location>
</feature>
<evidence type="ECO:0000256" key="1">
    <source>
        <dbReference type="ARBA" id="ARBA00023054"/>
    </source>
</evidence>
<dbReference type="InterPro" id="IPR040370">
    <property type="entry name" value="CCDC74A/CCDC74B/CCDC92"/>
</dbReference>
<dbReference type="EMBL" id="BLKM01000350">
    <property type="protein sequence ID" value="GFG32099.1"/>
    <property type="molecule type" value="Genomic_DNA"/>
</dbReference>
<feature type="region of interest" description="Disordered" evidence="3">
    <location>
        <begin position="1"/>
        <end position="33"/>
    </location>
</feature>
<keyword evidence="1 2" id="KW-0175">Coiled coil</keyword>
<proteinExistence type="predicted"/>
<dbReference type="InterPro" id="IPR039496">
    <property type="entry name" value="CCDC92/74_N"/>
</dbReference>
<feature type="coiled-coil region" evidence="2">
    <location>
        <begin position="264"/>
        <end position="298"/>
    </location>
</feature>
<name>A0A6L2PHR2_COPFO</name>
<dbReference type="PANTHER" id="PTHR14882">
    <property type="entry name" value="COILED-COIL DOMAIN-CONTAINING 74A"/>
    <property type="match status" value="1"/>
</dbReference>
<feature type="region of interest" description="Disordered" evidence="3">
    <location>
        <begin position="299"/>
        <end position="348"/>
    </location>
</feature>
<sequence>MRPSDSRSVTVLPGTSQESAHSKGAMLPPLTSQYPQWSRGGKLGISLYARPLSSENENGLPFQRNSLTEKVNKKSPDLAAGGRSEGLVVAPADPLLRITQLEQNIRFLQDQHKLMLTSLHQEVEQLRQRNRDLQFQLVFTKSGFIQSSPSPSSPEDDTKPKVVLSPKQMNMTSLQVEILEKEIAELKAALQDAKTKNVYLIGIVEEQKSIYVLLCRKLERLECRRQELEALGNKVTPAVKLDAQNQAGTCMTDRDTVSQDVVDEQTLAVKLEEAEKIIRRLRRENEENRRELVTVRANVSKGLGGGGGGRQLGGGGNNSHRGGGGGGIGGAGSHHRSHSQQQSQSQRFPPLHTQSYWHHGQQSQHRGGIEFVSHRHCTNGGNNGGRLEKDTQLVGRPAPSLPNLRNNGTSSGYGFANSNNGNSGHSHRRGGHFNGNGNHYYRGSKDEVGDSGRKYRGGGGSRGSRERKQ</sequence>
<dbReference type="Pfam" id="PF14916">
    <property type="entry name" value="CCDC92"/>
    <property type="match status" value="1"/>
</dbReference>
<keyword evidence="6" id="KW-1185">Reference proteome</keyword>
<feature type="compositionally biased region" description="Low complexity" evidence="3">
    <location>
        <begin position="410"/>
        <end position="424"/>
    </location>
</feature>
<gene>
    <name evidence="5" type="ORF">Cfor_06869</name>
</gene>
<reference evidence="6" key="1">
    <citation type="submission" date="2020-01" db="EMBL/GenBank/DDBJ databases">
        <title>Draft genome sequence of the Termite Coptotermes fromosanus.</title>
        <authorList>
            <person name="Itakura S."/>
            <person name="Yosikawa Y."/>
            <person name="Umezawa K."/>
        </authorList>
    </citation>
    <scope>NUCLEOTIDE SEQUENCE [LARGE SCALE GENOMIC DNA]</scope>
</reference>